<comment type="caution">
    <text evidence="4">Lacks conserved residue(s) required for the propagation of feature annotation.</text>
</comment>
<accession>L1JLD3</accession>
<keyword evidence="2 4" id="KW-0442">Lipid degradation</keyword>
<evidence type="ECO:0000259" key="5">
    <source>
        <dbReference type="PROSITE" id="PS51635"/>
    </source>
</evidence>
<dbReference type="PaxDb" id="55529-EKX49152"/>
<dbReference type="GeneID" id="17305823"/>
<dbReference type="GO" id="GO:0016298">
    <property type="term" value="F:lipase activity"/>
    <property type="evidence" value="ECO:0007669"/>
    <property type="project" value="UniProtKB-ARBA"/>
</dbReference>
<organism evidence="6">
    <name type="scientific">Guillardia theta (strain CCMP2712)</name>
    <name type="common">Cryptophyte</name>
    <dbReference type="NCBI Taxonomy" id="905079"/>
    <lineage>
        <taxon>Eukaryota</taxon>
        <taxon>Cryptophyceae</taxon>
        <taxon>Pyrenomonadales</taxon>
        <taxon>Geminigeraceae</taxon>
        <taxon>Guillardia</taxon>
    </lineage>
</organism>
<dbReference type="PANTHER" id="PTHR14226:SF64">
    <property type="entry name" value="PNPLA DOMAIN-CONTAINING PROTEIN"/>
    <property type="match status" value="1"/>
</dbReference>
<dbReference type="EMBL" id="JH992983">
    <property type="protein sequence ID" value="EKX49152.1"/>
    <property type="molecule type" value="Genomic_DNA"/>
</dbReference>
<dbReference type="Gene3D" id="3.40.1090.10">
    <property type="entry name" value="Cytosolic phospholipase A2 catalytic domain"/>
    <property type="match status" value="1"/>
</dbReference>
<dbReference type="Proteomes" id="UP000011087">
    <property type="component" value="Unassembled WGS sequence"/>
</dbReference>
<evidence type="ECO:0000313" key="6">
    <source>
        <dbReference type="EMBL" id="EKX49152.1"/>
    </source>
</evidence>
<dbReference type="InterPro" id="IPR016035">
    <property type="entry name" value="Acyl_Trfase/lysoPLipase"/>
</dbReference>
<dbReference type="eggNOG" id="ENOG502RPUA">
    <property type="taxonomic scope" value="Eukaryota"/>
</dbReference>
<evidence type="ECO:0000256" key="2">
    <source>
        <dbReference type="ARBA" id="ARBA00022963"/>
    </source>
</evidence>
<dbReference type="OMA" id="KANDSWQ"/>
<protein>
    <recommendedName>
        <fullName evidence="5">PNPLA domain-containing protein</fullName>
    </recommendedName>
</protein>
<dbReference type="GO" id="GO:0052689">
    <property type="term" value="F:carboxylic ester hydrolase activity"/>
    <property type="evidence" value="ECO:0007669"/>
    <property type="project" value="UniProtKB-ARBA"/>
</dbReference>
<feature type="active site" description="Nucleophile" evidence="4">
    <location>
        <position position="92"/>
    </location>
</feature>
<feature type="domain" description="PNPLA" evidence="5">
    <location>
        <begin position="57"/>
        <end position="265"/>
    </location>
</feature>
<dbReference type="GO" id="GO:0016042">
    <property type="term" value="P:lipid catabolic process"/>
    <property type="evidence" value="ECO:0007669"/>
    <property type="project" value="UniProtKB-UniRule"/>
</dbReference>
<evidence type="ECO:0000313" key="7">
    <source>
        <dbReference type="EnsemblProtists" id="EKX49152"/>
    </source>
</evidence>
<dbReference type="PROSITE" id="PS51635">
    <property type="entry name" value="PNPLA"/>
    <property type="match status" value="1"/>
</dbReference>
<dbReference type="SUPFAM" id="SSF52151">
    <property type="entry name" value="FabD/lysophospholipase-like"/>
    <property type="match status" value="1"/>
</dbReference>
<dbReference type="Pfam" id="PF01734">
    <property type="entry name" value="Patatin"/>
    <property type="match status" value="1"/>
</dbReference>
<name>L1JLD3_GUITC</name>
<keyword evidence="3 4" id="KW-0443">Lipid metabolism</keyword>
<dbReference type="OrthoDB" id="45309at2759"/>
<dbReference type="KEGG" id="gtt:GUITHDRAFT_93499"/>
<proteinExistence type="predicted"/>
<dbReference type="HOGENOM" id="CLU_735247_0_0_1"/>
<feature type="short sequence motif" description="GXGXXG" evidence="4">
    <location>
        <begin position="61"/>
        <end position="66"/>
    </location>
</feature>
<evidence type="ECO:0000256" key="3">
    <source>
        <dbReference type="ARBA" id="ARBA00023098"/>
    </source>
</evidence>
<evidence type="ECO:0000256" key="1">
    <source>
        <dbReference type="ARBA" id="ARBA00022801"/>
    </source>
</evidence>
<evidence type="ECO:0000256" key="4">
    <source>
        <dbReference type="PROSITE-ProRule" id="PRU01161"/>
    </source>
</evidence>
<reference evidence="8" key="2">
    <citation type="submission" date="2012-11" db="EMBL/GenBank/DDBJ databases">
        <authorList>
            <person name="Kuo A."/>
            <person name="Curtis B.A."/>
            <person name="Tanifuji G."/>
            <person name="Burki F."/>
            <person name="Gruber A."/>
            <person name="Irimia M."/>
            <person name="Maruyama S."/>
            <person name="Arias M.C."/>
            <person name="Ball S.G."/>
            <person name="Gile G.H."/>
            <person name="Hirakawa Y."/>
            <person name="Hopkins J.F."/>
            <person name="Rensing S.A."/>
            <person name="Schmutz J."/>
            <person name="Symeonidi A."/>
            <person name="Elias M."/>
            <person name="Eveleigh R.J."/>
            <person name="Herman E.K."/>
            <person name="Klute M.J."/>
            <person name="Nakayama T."/>
            <person name="Obornik M."/>
            <person name="Reyes-Prieto A."/>
            <person name="Armbrust E.V."/>
            <person name="Aves S.J."/>
            <person name="Beiko R.G."/>
            <person name="Coutinho P."/>
            <person name="Dacks J.B."/>
            <person name="Durnford D.G."/>
            <person name="Fast N.M."/>
            <person name="Green B.R."/>
            <person name="Grisdale C."/>
            <person name="Hempe F."/>
            <person name="Henrissat B."/>
            <person name="Hoppner M.P."/>
            <person name="Ishida K.-I."/>
            <person name="Kim E."/>
            <person name="Koreny L."/>
            <person name="Kroth P.G."/>
            <person name="Liu Y."/>
            <person name="Malik S.-B."/>
            <person name="Maier U.G."/>
            <person name="McRose D."/>
            <person name="Mock T."/>
            <person name="Neilson J.A."/>
            <person name="Onodera N.T."/>
            <person name="Poole A.M."/>
            <person name="Pritham E.J."/>
            <person name="Richards T.A."/>
            <person name="Rocap G."/>
            <person name="Roy S.W."/>
            <person name="Sarai C."/>
            <person name="Schaack S."/>
            <person name="Shirato S."/>
            <person name="Slamovits C.H."/>
            <person name="Spencer D.F."/>
            <person name="Suzuki S."/>
            <person name="Worden A.Z."/>
            <person name="Zauner S."/>
            <person name="Barry K."/>
            <person name="Bell C."/>
            <person name="Bharti A.K."/>
            <person name="Crow J.A."/>
            <person name="Grimwood J."/>
            <person name="Kramer R."/>
            <person name="Lindquist E."/>
            <person name="Lucas S."/>
            <person name="Salamov A."/>
            <person name="McFadden G.I."/>
            <person name="Lane C.E."/>
            <person name="Keeling P.J."/>
            <person name="Gray M.W."/>
            <person name="Grigoriev I.V."/>
            <person name="Archibald J.M."/>
        </authorList>
    </citation>
    <scope>NUCLEOTIDE SEQUENCE</scope>
    <source>
        <strain evidence="8">CCMP2712</strain>
    </source>
</reference>
<dbReference type="PANTHER" id="PTHR14226">
    <property type="entry name" value="NEUROPATHY TARGET ESTERASE/SWISS CHEESE D.MELANOGASTER"/>
    <property type="match status" value="1"/>
</dbReference>
<gene>
    <name evidence="6" type="ORF">GUITHDRAFT_93499</name>
</gene>
<reference evidence="7" key="3">
    <citation type="submission" date="2016-03" db="UniProtKB">
        <authorList>
            <consortium name="EnsemblProtists"/>
        </authorList>
    </citation>
    <scope>IDENTIFICATION</scope>
</reference>
<keyword evidence="8" id="KW-1185">Reference proteome</keyword>
<feature type="active site" description="Proton acceptor" evidence="4">
    <location>
        <position position="252"/>
    </location>
</feature>
<dbReference type="AlphaFoldDB" id="L1JLD3"/>
<reference evidence="6 8" key="1">
    <citation type="journal article" date="2012" name="Nature">
        <title>Algal genomes reveal evolutionary mosaicism and the fate of nucleomorphs.</title>
        <authorList>
            <consortium name="DOE Joint Genome Institute"/>
            <person name="Curtis B.A."/>
            <person name="Tanifuji G."/>
            <person name="Burki F."/>
            <person name="Gruber A."/>
            <person name="Irimia M."/>
            <person name="Maruyama S."/>
            <person name="Arias M.C."/>
            <person name="Ball S.G."/>
            <person name="Gile G.H."/>
            <person name="Hirakawa Y."/>
            <person name="Hopkins J.F."/>
            <person name="Kuo A."/>
            <person name="Rensing S.A."/>
            <person name="Schmutz J."/>
            <person name="Symeonidi A."/>
            <person name="Elias M."/>
            <person name="Eveleigh R.J."/>
            <person name="Herman E.K."/>
            <person name="Klute M.J."/>
            <person name="Nakayama T."/>
            <person name="Obornik M."/>
            <person name="Reyes-Prieto A."/>
            <person name="Armbrust E.V."/>
            <person name="Aves S.J."/>
            <person name="Beiko R.G."/>
            <person name="Coutinho P."/>
            <person name="Dacks J.B."/>
            <person name="Durnford D.G."/>
            <person name="Fast N.M."/>
            <person name="Green B.R."/>
            <person name="Grisdale C.J."/>
            <person name="Hempel F."/>
            <person name="Henrissat B."/>
            <person name="Hoppner M.P."/>
            <person name="Ishida K."/>
            <person name="Kim E."/>
            <person name="Koreny L."/>
            <person name="Kroth P.G."/>
            <person name="Liu Y."/>
            <person name="Malik S.B."/>
            <person name="Maier U.G."/>
            <person name="McRose D."/>
            <person name="Mock T."/>
            <person name="Neilson J.A."/>
            <person name="Onodera N.T."/>
            <person name="Poole A.M."/>
            <person name="Pritham E.J."/>
            <person name="Richards T.A."/>
            <person name="Rocap G."/>
            <person name="Roy S.W."/>
            <person name="Sarai C."/>
            <person name="Schaack S."/>
            <person name="Shirato S."/>
            <person name="Slamovits C.H."/>
            <person name="Spencer D.F."/>
            <person name="Suzuki S."/>
            <person name="Worden A.Z."/>
            <person name="Zauner S."/>
            <person name="Barry K."/>
            <person name="Bell C."/>
            <person name="Bharti A.K."/>
            <person name="Crow J.A."/>
            <person name="Grimwood J."/>
            <person name="Kramer R."/>
            <person name="Lindquist E."/>
            <person name="Lucas S."/>
            <person name="Salamov A."/>
            <person name="McFadden G.I."/>
            <person name="Lane C.E."/>
            <person name="Keeling P.J."/>
            <person name="Gray M.W."/>
            <person name="Grigoriev I.V."/>
            <person name="Archibald J.M."/>
        </authorList>
    </citation>
    <scope>NUCLEOTIDE SEQUENCE</scope>
    <source>
        <strain evidence="6 8">CCMP2712</strain>
    </source>
</reference>
<dbReference type="RefSeq" id="XP_005836132.1">
    <property type="nucleotide sequence ID" value="XM_005836075.1"/>
</dbReference>
<feature type="short sequence motif" description="GXSXG" evidence="4">
    <location>
        <begin position="90"/>
        <end position="94"/>
    </location>
</feature>
<evidence type="ECO:0000313" key="8">
    <source>
        <dbReference type="Proteomes" id="UP000011087"/>
    </source>
</evidence>
<dbReference type="EnsemblProtists" id="EKX49152">
    <property type="protein sequence ID" value="EKX49152"/>
    <property type="gene ID" value="GUITHDRAFT_93499"/>
</dbReference>
<sequence length="430" mass="48520">MDELLDAGRLSFEEMKIVGDVALDKKATIHPVLQVLMQRRRESSKPGQRSDGFKVALAIEGGGMRGCVAAGMAAAVKDAGFHDCFDAVYGSSAGSLIGAYWIANQFGMPQYGCSLYYDLLTDERAKENFIDRSQILPLIGLRWLRWLMPRSIKETLGMRARRPLLNLPYLLQTCVEELRPLDWEAFSRNEALVPLKIVASDVSKQRAVVFDREHGHWTSLREMTRCMTASMNLPAIAEPLVTLPGLDSLLADAQLYEPIPFKSAVEDGFTHVLVLRTRPDQQDVVPKKSKMEEKMMDHFFLRRYQLPHIYDYLVNQEHKKTYARDILALNHAAHHPPEDTPQLLAIALGSNSSEIGRLECRREAIFQGVCDGYRSAWQALHPPAAGVDHRNPDEAVAAAFPHTIVEETPQLTQSSWIESFKRRANQRKET</sequence>
<keyword evidence="1 4" id="KW-0378">Hydrolase</keyword>
<dbReference type="InterPro" id="IPR050301">
    <property type="entry name" value="NTE"/>
</dbReference>
<dbReference type="InterPro" id="IPR002641">
    <property type="entry name" value="PNPLA_dom"/>
</dbReference>